<dbReference type="EMBL" id="GBRH01261423">
    <property type="protein sequence ID" value="JAD36472.1"/>
    <property type="molecule type" value="Transcribed_RNA"/>
</dbReference>
<reference evidence="1" key="2">
    <citation type="journal article" date="2015" name="Data Brief">
        <title>Shoot transcriptome of the giant reed, Arundo donax.</title>
        <authorList>
            <person name="Barrero R.A."/>
            <person name="Guerrero F.D."/>
            <person name="Moolhuijzen P."/>
            <person name="Goolsby J.A."/>
            <person name="Tidwell J."/>
            <person name="Bellgard S.E."/>
            <person name="Bellgard M.I."/>
        </authorList>
    </citation>
    <scope>NUCLEOTIDE SEQUENCE</scope>
    <source>
        <tissue evidence="1">Shoot tissue taken approximately 20 cm above the soil surface</tissue>
    </source>
</reference>
<proteinExistence type="predicted"/>
<reference evidence="1" key="1">
    <citation type="submission" date="2014-09" db="EMBL/GenBank/DDBJ databases">
        <authorList>
            <person name="Magalhaes I.L.F."/>
            <person name="Oliveira U."/>
            <person name="Santos F.R."/>
            <person name="Vidigal T.H.D.A."/>
            <person name="Brescovit A.D."/>
            <person name="Santos A.J."/>
        </authorList>
    </citation>
    <scope>NUCLEOTIDE SEQUENCE</scope>
    <source>
        <tissue evidence="1">Shoot tissue taken approximately 20 cm above the soil surface</tissue>
    </source>
</reference>
<name>A0A0A8ZNQ9_ARUDO</name>
<accession>A0A0A8ZNQ9</accession>
<evidence type="ECO:0000313" key="1">
    <source>
        <dbReference type="EMBL" id="JAD36472.1"/>
    </source>
</evidence>
<sequence>MTTYTHLMTIFLLLDTFVVSACRLLNLGHVATLSVSS</sequence>
<protein>
    <submittedName>
        <fullName evidence="1">Uncharacterized protein</fullName>
    </submittedName>
</protein>
<dbReference type="AlphaFoldDB" id="A0A0A8ZNQ9"/>
<organism evidence="1">
    <name type="scientific">Arundo donax</name>
    <name type="common">Giant reed</name>
    <name type="synonym">Donax arundinaceus</name>
    <dbReference type="NCBI Taxonomy" id="35708"/>
    <lineage>
        <taxon>Eukaryota</taxon>
        <taxon>Viridiplantae</taxon>
        <taxon>Streptophyta</taxon>
        <taxon>Embryophyta</taxon>
        <taxon>Tracheophyta</taxon>
        <taxon>Spermatophyta</taxon>
        <taxon>Magnoliopsida</taxon>
        <taxon>Liliopsida</taxon>
        <taxon>Poales</taxon>
        <taxon>Poaceae</taxon>
        <taxon>PACMAD clade</taxon>
        <taxon>Arundinoideae</taxon>
        <taxon>Arundineae</taxon>
        <taxon>Arundo</taxon>
    </lineage>
</organism>